<dbReference type="AlphaFoldDB" id="A0A1B4V4W8"/>
<keyword evidence="4" id="KW-0808">Transferase</keyword>
<sequence length="185" mass="20650">MKAISAQQAWEVLRQADCLYPADAVEAALDRMAQAITARLGHEDPLLVCIMTGGVVPFGKLLPRLQFPFEIDYVHATRYAGRLQGDQLQWRAGPTQPARDRVVLLVDDILDEGATLAGIEARYRTEGARDVLKAVLVVKQRTRICDVSVEFVGLDVPDRYVFGYGMDYKGYLRNAHGIYAERLPT</sequence>
<organism evidence="4 5">
    <name type="scientific">Sulfurifustis variabilis</name>
    <dbReference type="NCBI Taxonomy" id="1675686"/>
    <lineage>
        <taxon>Bacteria</taxon>
        <taxon>Pseudomonadati</taxon>
        <taxon>Pseudomonadota</taxon>
        <taxon>Gammaproteobacteria</taxon>
        <taxon>Acidiferrobacterales</taxon>
        <taxon>Acidiferrobacteraceae</taxon>
        <taxon>Sulfurifustis</taxon>
    </lineage>
</organism>
<dbReference type="InterPro" id="IPR050408">
    <property type="entry name" value="HGPRT"/>
</dbReference>
<evidence type="ECO:0000259" key="3">
    <source>
        <dbReference type="Pfam" id="PF00156"/>
    </source>
</evidence>
<gene>
    <name evidence="4" type="ORF">SVA_2036</name>
</gene>
<dbReference type="EMBL" id="AP014936">
    <property type="protein sequence ID" value="BAU48588.1"/>
    <property type="molecule type" value="Genomic_DNA"/>
</dbReference>
<evidence type="ECO:0000256" key="2">
    <source>
        <dbReference type="ARBA" id="ARBA00049402"/>
    </source>
</evidence>
<dbReference type="OrthoDB" id="9802824at2"/>
<keyword evidence="4" id="KW-0328">Glycosyltransferase</keyword>
<dbReference type="RefSeq" id="WP_096461077.1">
    <property type="nucleotide sequence ID" value="NZ_AP014936.1"/>
</dbReference>
<protein>
    <submittedName>
        <fullName evidence="4">Hypoxanthine phosphoribosyltransferase</fullName>
    </submittedName>
</protein>
<keyword evidence="5" id="KW-1185">Reference proteome</keyword>
<dbReference type="PANTHER" id="PTHR43340:SF1">
    <property type="entry name" value="HYPOXANTHINE PHOSPHORIBOSYLTRANSFERASE"/>
    <property type="match status" value="1"/>
</dbReference>
<dbReference type="Proteomes" id="UP000218899">
    <property type="component" value="Chromosome"/>
</dbReference>
<dbReference type="PANTHER" id="PTHR43340">
    <property type="entry name" value="HYPOXANTHINE-GUANINE PHOSPHORIBOSYLTRANSFERASE"/>
    <property type="match status" value="1"/>
</dbReference>
<dbReference type="Pfam" id="PF00156">
    <property type="entry name" value="Pribosyltran"/>
    <property type="match status" value="1"/>
</dbReference>
<accession>A0A1B4V4W8</accession>
<evidence type="ECO:0000313" key="5">
    <source>
        <dbReference type="Proteomes" id="UP000218899"/>
    </source>
</evidence>
<proteinExistence type="predicted"/>
<feature type="domain" description="Phosphoribosyltransferase" evidence="3">
    <location>
        <begin position="19"/>
        <end position="167"/>
    </location>
</feature>
<dbReference type="GO" id="GO:0000287">
    <property type="term" value="F:magnesium ion binding"/>
    <property type="evidence" value="ECO:0007669"/>
    <property type="project" value="TreeGrafter"/>
</dbReference>
<dbReference type="GO" id="GO:0005829">
    <property type="term" value="C:cytosol"/>
    <property type="evidence" value="ECO:0007669"/>
    <property type="project" value="TreeGrafter"/>
</dbReference>
<dbReference type="GO" id="GO:0004422">
    <property type="term" value="F:hypoxanthine phosphoribosyltransferase activity"/>
    <property type="evidence" value="ECO:0007669"/>
    <property type="project" value="TreeGrafter"/>
</dbReference>
<evidence type="ECO:0000256" key="1">
    <source>
        <dbReference type="ARBA" id="ARBA00048811"/>
    </source>
</evidence>
<dbReference type="GO" id="GO:0006178">
    <property type="term" value="P:guanine salvage"/>
    <property type="evidence" value="ECO:0007669"/>
    <property type="project" value="TreeGrafter"/>
</dbReference>
<comment type="catalytic activity">
    <reaction evidence="2">
        <text>IMP + diphosphate = hypoxanthine + 5-phospho-alpha-D-ribose 1-diphosphate</text>
        <dbReference type="Rhea" id="RHEA:17973"/>
        <dbReference type="ChEBI" id="CHEBI:17368"/>
        <dbReference type="ChEBI" id="CHEBI:33019"/>
        <dbReference type="ChEBI" id="CHEBI:58017"/>
        <dbReference type="ChEBI" id="CHEBI:58053"/>
        <dbReference type="EC" id="2.4.2.8"/>
    </reaction>
    <physiologicalReaction direction="right-to-left" evidence="2">
        <dbReference type="Rhea" id="RHEA:17975"/>
    </physiologicalReaction>
</comment>
<dbReference type="NCBIfam" id="NF006605">
    <property type="entry name" value="PRK09162.1"/>
    <property type="match status" value="1"/>
</dbReference>
<dbReference type="Gene3D" id="3.40.50.2020">
    <property type="match status" value="1"/>
</dbReference>
<dbReference type="InterPro" id="IPR029057">
    <property type="entry name" value="PRTase-like"/>
</dbReference>
<evidence type="ECO:0000313" key="4">
    <source>
        <dbReference type="EMBL" id="BAU48588.1"/>
    </source>
</evidence>
<dbReference type="SUPFAM" id="SSF53271">
    <property type="entry name" value="PRTase-like"/>
    <property type="match status" value="1"/>
</dbReference>
<dbReference type="InterPro" id="IPR000836">
    <property type="entry name" value="PRTase_dom"/>
</dbReference>
<reference evidence="4 5" key="1">
    <citation type="submission" date="2015-08" db="EMBL/GenBank/DDBJ databases">
        <title>Complete genome sequence of Sulfurifustis variabilis.</title>
        <authorList>
            <person name="Miura A."/>
            <person name="Kojima H."/>
            <person name="Fukui M."/>
        </authorList>
    </citation>
    <scope>NUCLEOTIDE SEQUENCE [LARGE SCALE GENOMIC DNA]</scope>
    <source>
        <strain evidence="5">skN76</strain>
    </source>
</reference>
<dbReference type="CDD" id="cd06223">
    <property type="entry name" value="PRTases_typeI"/>
    <property type="match status" value="1"/>
</dbReference>
<name>A0A1B4V4W8_9GAMM</name>
<comment type="catalytic activity">
    <reaction evidence="1">
        <text>GMP + diphosphate = guanine + 5-phospho-alpha-D-ribose 1-diphosphate</text>
        <dbReference type="Rhea" id="RHEA:25424"/>
        <dbReference type="ChEBI" id="CHEBI:16235"/>
        <dbReference type="ChEBI" id="CHEBI:33019"/>
        <dbReference type="ChEBI" id="CHEBI:58017"/>
        <dbReference type="ChEBI" id="CHEBI:58115"/>
        <dbReference type="EC" id="2.4.2.8"/>
    </reaction>
    <physiologicalReaction direction="right-to-left" evidence="1">
        <dbReference type="Rhea" id="RHEA:25426"/>
    </physiologicalReaction>
</comment>
<dbReference type="GO" id="GO:0046100">
    <property type="term" value="P:hypoxanthine metabolic process"/>
    <property type="evidence" value="ECO:0007669"/>
    <property type="project" value="TreeGrafter"/>
</dbReference>
<dbReference type="KEGG" id="sva:SVA_2036"/>
<dbReference type="GO" id="GO:0032263">
    <property type="term" value="P:GMP salvage"/>
    <property type="evidence" value="ECO:0007669"/>
    <property type="project" value="TreeGrafter"/>
</dbReference>
<dbReference type="GO" id="GO:0032264">
    <property type="term" value="P:IMP salvage"/>
    <property type="evidence" value="ECO:0007669"/>
    <property type="project" value="TreeGrafter"/>
</dbReference>